<accession>A0A1I2FZ01</accession>
<dbReference type="STRING" id="935223.SAMN04488131_108164"/>
<dbReference type="InterPro" id="IPR050900">
    <property type="entry name" value="Transposase_IS3/IS150/IS904"/>
</dbReference>
<name>A0A1I2FZ01_9FLAO</name>
<dbReference type="SUPFAM" id="SSF53098">
    <property type="entry name" value="Ribonuclease H-like"/>
    <property type="match status" value="1"/>
</dbReference>
<dbReference type="AlphaFoldDB" id="A0A1I2FZ01"/>
<dbReference type="GO" id="GO:0003676">
    <property type="term" value="F:nucleic acid binding"/>
    <property type="evidence" value="ECO:0007669"/>
    <property type="project" value="InterPro"/>
</dbReference>
<dbReference type="InterPro" id="IPR001584">
    <property type="entry name" value="Integrase_cat-core"/>
</dbReference>
<feature type="non-terminal residue" evidence="2">
    <location>
        <position position="1"/>
    </location>
</feature>
<dbReference type="InterPro" id="IPR012337">
    <property type="entry name" value="RNaseH-like_sf"/>
</dbReference>
<dbReference type="Pfam" id="PF13683">
    <property type="entry name" value="rve_3"/>
    <property type="match status" value="1"/>
</dbReference>
<evidence type="ECO:0000259" key="1">
    <source>
        <dbReference type="PROSITE" id="PS50994"/>
    </source>
</evidence>
<sequence>GDYVKKLTENNIKISMTENGDPYENAIAERINGILKYEFLLIDGFINHVQALKAIRESIDIYNQNRPHLSCQMLTPNQTHLQQVIKSKKWKKKTSKVFTSEVNN</sequence>
<dbReference type="EMBL" id="FONQ01000008">
    <property type="protein sequence ID" value="SFF09661.1"/>
    <property type="molecule type" value="Genomic_DNA"/>
</dbReference>
<keyword evidence="3" id="KW-1185">Reference proteome</keyword>
<feature type="domain" description="Integrase catalytic" evidence="1">
    <location>
        <begin position="1"/>
        <end position="84"/>
    </location>
</feature>
<dbReference type="GO" id="GO:0015074">
    <property type="term" value="P:DNA integration"/>
    <property type="evidence" value="ECO:0007669"/>
    <property type="project" value="InterPro"/>
</dbReference>
<gene>
    <name evidence="2" type="ORF">SAMN04488131_108164</name>
</gene>
<protein>
    <submittedName>
        <fullName evidence="2">Integrase core domain-containing protein</fullName>
    </submittedName>
</protein>
<organism evidence="2 3">
    <name type="scientific">Flavobacterium xueshanense</name>
    <dbReference type="NCBI Taxonomy" id="935223"/>
    <lineage>
        <taxon>Bacteria</taxon>
        <taxon>Pseudomonadati</taxon>
        <taxon>Bacteroidota</taxon>
        <taxon>Flavobacteriia</taxon>
        <taxon>Flavobacteriales</taxon>
        <taxon>Flavobacteriaceae</taxon>
        <taxon>Flavobacterium</taxon>
    </lineage>
</organism>
<dbReference type="PANTHER" id="PTHR46889">
    <property type="entry name" value="TRANSPOSASE INSF FOR INSERTION SEQUENCE IS3B-RELATED"/>
    <property type="match status" value="1"/>
</dbReference>
<dbReference type="PANTHER" id="PTHR46889:SF5">
    <property type="entry name" value="INTEGRASE PROTEIN"/>
    <property type="match status" value="1"/>
</dbReference>
<dbReference type="Proteomes" id="UP000198596">
    <property type="component" value="Unassembled WGS sequence"/>
</dbReference>
<dbReference type="PROSITE" id="PS50994">
    <property type="entry name" value="INTEGRASE"/>
    <property type="match status" value="1"/>
</dbReference>
<evidence type="ECO:0000313" key="3">
    <source>
        <dbReference type="Proteomes" id="UP000198596"/>
    </source>
</evidence>
<dbReference type="InterPro" id="IPR036397">
    <property type="entry name" value="RNaseH_sf"/>
</dbReference>
<dbReference type="RefSeq" id="WP_143071074.1">
    <property type="nucleotide sequence ID" value="NZ_FONQ01000008.1"/>
</dbReference>
<dbReference type="Gene3D" id="3.30.420.10">
    <property type="entry name" value="Ribonuclease H-like superfamily/Ribonuclease H"/>
    <property type="match status" value="1"/>
</dbReference>
<dbReference type="OrthoDB" id="9815231at2"/>
<proteinExistence type="predicted"/>
<evidence type="ECO:0000313" key="2">
    <source>
        <dbReference type="EMBL" id="SFF09661.1"/>
    </source>
</evidence>
<reference evidence="3" key="1">
    <citation type="submission" date="2016-10" db="EMBL/GenBank/DDBJ databases">
        <authorList>
            <person name="Varghese N."/>
            <person name="Submissions S."/>
        </authorList>
    </citation>
    <scope>NUCLEOTIDE SEQUENCE [LARGE SCALE GENOMIC DNA]</scope>
    <source>
        <strain evidence="3">CGMCC 1.9227</strain>
    </source>
</reference>